<accession>A0A7L7L5Y5</accession>
<keyword evidence="1" id="KW-0479">Metal-binding</keyword>
<evidence type="ECO:0000313" key="4">
    <source>
        <dbReference type="EMBL" id="QMU28200.1"/>
    </source>
</evidence>
<keyword evidence="5" id="KW-1185">Reference proteome</keyword>
<organism evidence="4 5">
    <name type="scientific">Adhaeribacter radiodurans</name>
    <dbReference type="NCBI Taxonomy" id="2745197"/>
    <lineage>
        <taxon>Bacteria</taxon>
        <taxon>Pseudomonadati</taxon>
        <taxon>Bacteroidota</taxon>
        <taxon>Cytophagia</taxon>
        <taxon>Cytophagales</taxon>
        <taxon>Hymenobacteraceae</taxon>
        <taxon>Adhaeribacter</taxon>
    </lineage>
</organism>
<proteinExistence type="predicted"/>
<feature type="domain" description="Blue (type 1) copper" evidence="3">
    <location>
        <begin position="31"/>
        <end position="108"/>
    </location>
</feature>
<sequence length="108" mass="12471">MLNIWILGLCLNLITGYFFEHSESFPPKVYTVEIKGMEFLPAQIKVKKGDTIVWINKDIVVHTVTEEKRKAWTSSLIPIGKSWKMVVKESSLYYCTLHPVMKGQIQVQ</sequence>
<dbReference type="Pfam" id="PF00127">
    <property type="entry name" value="Copper-bind"/>
    <property type="match status" value="1"/>
</dbReference>
<dbReference type="PANTHER" id="PTHR36507:SF1">
    <property type="entry name" value="BLL1555 PROTEIN"/>
    <property type="match status" value="1"/>
</dbReference>
<keyword evidence="2" id="KW-0186">Copper</keyword>
<dbReference type="KEGG" id="add:HUW48_09175"/>
<dbReference type="EMBL" id="CP055153">
    <property type="protein sequence ID" value="QMU28200.1"/>
    <property type="molecule type" value="Genomic_DNA"/>
</dbReference>
<dbReference type="GO" id="GO:0005507">
    <property type="term" value="F:copper ion binding"/>
    <property type="evidence" value="ECO:0007669"/>
    <property type="project" value="InterPro"/>
</dbReference>
<dbReference type="InterPro" id="IPR008972">
    <property type="entry name" value="Cupredoxin"/>
</dbReference>
<reference evidence="4 5" key="1">
    <citation type="submission" date="2020-08" db="EMBL/GenBank/DDBJ databases">
        <title>Adhaeribacter dokdonensis sp. nov., isolated from the rhizosphere of Elymus tsukushiensis, a plant native to the Dokdo Islands, Republic of Korea.</title>
        <authorList>
            <person name="Ghim S.Y."/>
        </authorList>
    </citation>
    <scope>NUCLEOTIDE SEQUENCE [LARGE SCALE GENOMIC DNA]</scope>
    <source>
        <strain evidence="4 5">KUDC8001</strain>
    </source>
</reference>
<dbReference type="RefSeq" id="WP_182415388.1">
    <property type="nucleotide sequence ID" value="NZ_CP055153.1"/>
</dbReference>
<dbReference type="Proteomes" id="UP000514509">
    <property type="component" value="Chromosome"/>
</dbReference>
<evidence type="ECO:0000259" key="3">
    <source>
        <dbReference type="Pfam" id="PF00127"/>
    </source>
</evidence>
<dbReference type="PANTHER" id="PTHR36507">
    <property type="entry name" value="BLL1555 PROTEIN"/>
    <property type="match status" value="1"/>
</dbReference>
<name>A0A7L7L5Y5_9BACT</name>
<dbReference type="AlphaFoldDB" id="A0A7L7L5Y5"/>
<evidence type="ECO:0000313" key="5">
    <source>
        <dbReference type="Proteomes" id="UP000514509"/>
    </source>
</evidence>
<dbReference type="InterPro" id="IPR052721">
    <property type="entry name" value="ET_Amicyanin"/>
</dbReference>
<evidence type="ECO:0000256" key="1">
    <source>
        <dbReference type="ARBA" id="ARBA00022723"/>
    </source>
</evidence>
<dbReference type="Gene3D" id="2.60.40.420">
    <property type="entry name" value="Cupredoxins - blue copper proteins"/>
    <property type="match status" value="1"/>
</dbReference>
<dbReference type="GO" id="GO:0009055">
    <property type="term" value="F:electron transfer activity"/>
    <property type="evidence" value="ECO:0007669"/>
    <property type="project" value="InterPro"/>
</dbReference>
<gene>
    <name evidence="4" type="ORF">HUW48_09175</name>
</gene>
<dbReference type="SUPFAM" id="SSF49503">
    <property type="entry name" value="Cupredoxins"/>
    <property type="match status" value="1"/>
</dbReference>
<dbReference type="InterPro" id="IPR000923">
    <property type="entry name" value="BlueCu_1"/>
</dbReference>
<evidence type="ECO:0000256" key="2">
    <source>
        <dbReference type="ARBA" id="ARBA00023008"/>
    </source>
</evidence>
<protein>
    <recommendedName>
        <fullName evidence="3">Blue (type 1) copper domain-containing protein</fullName>
    </recommendedName>
</protein>